<dbReference type="AlphaFoldDB" id="A0A1J1IL43"/>
<reference evidence="1 2" key="1">
    <citation type="submission" date="2015-04" db="EMBL/GenBank/DDBJ databases">
        <authorList>
            <person name="Syromyatnikov M.Y."/>
            <person name="Popov V.N."/>
        </authorList>
    </citation>
    <scope>NUCLEOTIDE SEQUENCE [LARGE SCALE GENOMIC DNA]</scope>
</reference>
<evidence type="ECO:0000313" key="1">
    <source>
        <dbReference type="EMBL" id="CRL00959.1"/>
    </source>
</evidence>
<accession>A0A1J1IL43</accession>
<organism evidence="1 2">
    <name type="scientific">Clunio marinus</name>
    <dbReference type="NCBI Taxonomy" id="568069"/>
    <lineage>
        <taxon>Eukaryota</taxon>
        <taxon>Metazoa</taxon>
        <taxon>Ecdysozoa</taxon>
        <taxon>Arthropoda</taxon>
        <taxon>Hexapoda</taxon>
        <taxon>Insecta</taxon>
        <taxon>Pterygota</taxon>
        <taxon>Neoptera</taxon>
        <taxon>Endopterygota</taxon>
        <taxon>Diptera</taxon>
        <taxon>Nematocera</taxon>
        <taxon>Chironomoidea</taxon>
        <taxon>Chironomidae</taxon>
        <taxon>Clunio</taxon>
    </lineage>
</organism>
<keyword evidence="2" id="KW-1185">Reference proteome</keyword>
<dbReference type="Proteomes" id="UP000183832">
    <property type="component" value="Unassembled WGS sequence"/>
</dbReference>
<sequence length="83" mass="9695">MKRRALKAKNISVIIYIREFSCRKLTRSTKPIAENNVYDFYAQLTHEHVLVDGKMLTKDERSFQGCHRVEFSSSHSSYLTNKA</sequence>
<name>A0A1J1IL43_9DIPT</name>
<dbReference type="EMBL" id="CVRI01000055">
    <property type="protein sequence ID" value="CRL00959.1"/>
    <property type="molecule type" value="Genomic_DNA"/>
</dbReference>
<protein>
    <submittedName>
        <fullName evidence="1">CLUMA_CG014768, isoform A</fullName>
    </submittedName>
</protein>
<proteinExistence type="predicted"/>
<evidence type="ECO:0000313" key="2">
    <source>
        <dbReference type="Proteomes" id="UP000183832"/>
    </source>
</evidence>
<gene>
    <name evidence="1" type="ORF">CLUMA_CG014768</name>
</gene>